<dbReference type="PRINTS" id="PR01904">
    <property type="entry name" value="GPR40FAMILY"/>
</dbReference>
<feature type="transmembrane region" description="Helical" evidence="9">
    <location>
        <begin position="74"/>
        <end position="102"/>
    </location>
</feature>
<evidence type="ECO:0000256" key="6">
    <source>
        <dbReference type="ARBA" id="ARBA00023136"/>
    </source>
</evidence>
<dbReference type="OrthoDB" id="5961208at2759"/>
<dbReference type="Gene3D" id="1.20.1070.10">
    <property type="entry name" value="Rhodopsin 7-helix transmembrane proteins"/>
    <property type="match status" value="1"/>
</dbReference>
<evidence type="ECO:0000256" key="8">
    <source>
        <dbReference type="ARBA" id="ARBA00023224"/>
    </source>
</evidence>
<feature type="transmembrane region" description="Helical" evidence="9">
    <location>
        <begin position="123"/>
        <end position="144"/>
    </location>
</feature>
<reference evidence="11" key="2">
    <citation type="submission" date="2025-08" db="UniProtKB">
        <authorList>
            <consortium name="Ensembl"/>
        </authorList>
    </citation>
    <scope>IDENTIFICATION</scope>
</reference>
<dbReference type="PRINTS" id="PR00237">
    <property type="entry name" value="GPCRRHODOPSN"/>
</dbReference>
<evidence type="ECO:0000256" key="7">
    <source>
        <dbReference type="ARBA" id="ARBA00023170"/>
    </source>
</evidence>
<keyword evidence="3 9" id="KW-0812">Transmembrane</keyword>
<feature type="domain" description="G-protein coupled receptors family 1 profile" evidence="10">
    <location>
        <begin position="23"/>
        <end position="272"/>
    </location>
</feature>
<accession>A0A3B4DGQ2</accession>
<name>A0A3B4DGQ2_PYGNA</name>
<evidence type="ECO:0000256" key="1">
    <source>
        <dbReference type="ARBA" id="ARBA00004651"/>
    </source>
</evidence>
<keyword evidence="12" id="KW-1185">Reference proteome</keyword>
<protein>
    <recommendedName>
        <fullName evidence="10">G-protein coupled receptors family 1 profile domain-containing protein</fullName>
    </recommendedName>
</protein>
<reference evidence="11" key="3">
    <citation type="submission" date="2025-09" db="UniProtKB">
        <authorList>
            <consortium name="Ensembl"/>
        </authorList>
    </citation>
    <scope>IDENTIFICATION</scope>
</reference>
<keyword evidence="6 9" id="KW-0472">Membrane</keyword>
<keyword evidence="2" id="KW-1003">Cell membrane</keyword>
<feature type="transmembrane region" description="Helical" evidence="9">
    <location>
        <begin position="255"/>
        <end position="274"/>
    </location>
</feature>
<dbReference type="GO" id="GO:0004930">
    <property type="term" value="F:G protein-coupled receptor activity"/>
    <property type="evidence" value="ECO:0007669"/>
    <property type="project" value="UniProtKB-KW"/>
</dbReference>
<keyword evidence="5" id="KW-0297">G-protein coupled receptor</keyword>
<feature type="transmembrane region" description="Helical" evidence="9">
    <location>
        <begin position="44"/>
        <end position="62"/>
    </location>
</feature>
<dbReference type="GeneTree" id="ENSGT00990000203527"/>
<evidence type="ECO:0000313" key="11">
    <source>
        <dbReference type="Ensembl" id="ENSPNAP00000022276.2"/>
    </source>
</evidence>
<keyword evidence="7" id="KW-0675">Receptor</keyword>
<dbReference type="InterPro" id="IPR013312">
    <property type="entry name" value="GPR40-rel_orph"/>
</dbReference>
<organism evidence="11 12">
    <name type="scientific">Pygocentrus nattereri</name>
    <name type="common">Red-bellied piranha</name>
    <dbReference type="NCBI Taxonomy" id="42514"/>
    <lineage>
        <taxon>Eukaryota</taxon>
        <taxon>Metazoa</taxon>
        <taxon>Chordata</taxon>
        <taxon>Craniata</taxon>
        <taxon>Vertebrata</taxon>
        <taxon>Euteleostomi</taxon>
        <taxon>Actinopterygii</taxon>
        <taxon>Neopterygii</taxon>
        <taxon>Teleostei</taxon>
        <taxon>Ostariophysi</taxon>
        <taxon>Characiformes</taxon>
        <taxon>Characoidei</taxon>
        <taxon>Pygocentrus</taxon>
    </lineage>
</organism>
<dbReference type="GO" id="GO:0005886">
    <property type="term" value="C:plasma membrane"/>
    <property type="evidence" value="ECO:0007669"/>
    <property type="project" value="UniProtKB-SubCell"/>
</dbReference>
<comment type="subcellular location">
    <subcellularLocation>
        <location evidence="1">Cell membrane</location>
        <topology evidence="1">Multi-pass membrane protein</topology>
    </subcellularLocation>
</comment>
<proteinExistence type="predicted"/>
<dbReference type="GO" id="GO:0071398">
    <property type="term" value="P:cellular response to fatty acid"/>
    <property type="evidence" value="ECO:0007669"/>
    <property type="project" value="TreeGrafter"/>
</dbReference>
<evidence type="ECO:0000313" key="12">
    <source>
        <dbReference type="Proteomes" id="UP001501920"/>
    </source>
</evidence>
<dbReference type="CDD" id="cd15170">
    <property type="entry name" value="7tmA_FFAR2_FFAR3"/>
    <property type="match status" value="1"/>
</dbReference>
<dbReference type="InterPro" id="IPR017452">
    <property type="entry name" value="GPCR_Rhodpsn_7TM"/>
</dbReference>
<evidence type="ECO:0000256" key="9">
    <source>
        <dbReference type="SAM" id="Phobius"/>
    </source>
</evidence>
<dbReference type="SUPFAM" id="SSF81321">
    <property type="entry name" value="Family A G protein-coupled receptor-like"/>
    <property type="match status" value="1"/>
</dbReference>
<dbReference type="PROSITE" id="PS50262">
    <property type="entry name" value="G_PROTEIN_RECEP_F1_2"/>
    <property type="match status" value="1"/>
</dbReference>
<keyword evidence="4 9" id="KW-1133">Transmembrane helix</keyword>
<dbReference type="AlphaFoldDB" id="A0A3B4DGQ2"/>
<evidence type="ECO:0000256" key="4">
    <source>
        <dbReference type="ARBA" id="ARBA00022989"/>
    </source>
</evidence>
<evidence type="ECO:0000256" key="5">
    <source>
        <dbReference type="ARBA" id="ARBA00023040"/>
    </source>
</evidence>
<dbReference type="InterPro" id="IPR000276">
    <property type="entry name" value="GPCR_Rhodpsn"/>
</dbReference>
<dbReference type="PANTHER" id="PTHR45822">
    <property type="entry name" value="FREE FATTY ACID RECEPTOR 2-RELATED"/>
    <property type="match status" value="1"/>
</dbReference>
<feature type="transmembrane region" description="Helical" evidence="9">
    <location>
        <begin position="182"/>
        <end position="205"/>
    </location>
</feature>
<dbReference type="PANTHER" id="PTHR45822:SF8">
    <property type="entry name" value="FREE FATTY ACID RECEPTOR 3-RELATED"/>
    <property type="match status" value="1"/>
</dbReference>
<feature type="transmembrane region" description="Helical" evidence="9">
    <location>
        <begin position="12"/>
        <end position="32"/>
    </location>
</feature>
<feature type="transmembrane region" description="Helical" evidence="9">
    <location>
        <begin position="217"/>
        <end position="249"/>
    </location>
</feature>
<reference evidence="11 12" key="1">
    <citation type="submission" date="2020-10" db="EMBL/GenBank/DDBJ databases">
        <title>Pygocentrus nattereri (red-bellied piranha) genome, fPygNat1, primary haplotype.</title>
        <authorList>
            <person name="Myers G."/>
            <person name="Meyer A."/>
            <person name="Karagic N."/>
            <person name="Pippel M."/>
            <person name="Winkler S."/>
            <person name="Tracey A."/>
            <person name="Wood J."/>
            <person name="Formenti G."/>
            <person name="Howe K."/>
            <person name="Fedrigo O."/>
            <person name="Jarvis E.D."/>
        </authorList>
    </citation>
    <scope>NUCLEOTIDE SEQUENCE [LARGE SCALE GENOMIC DNA]</scope>
</reference>
<evidence type="ECO:0000256" key="3">
    <source>
        <dbReference type="ARBA" id="ARBA00022692"/>
    </source>
</evidence>
<evidence type="ECO:0000259" key="10">
    <source>
        <dbReference type="PROSITE" id="PS50262"/>
    </source>
</evidence>
<dbReference type="Pfam" id="PF00001">
    <property type="entry name" value="7tm_1"/>
    <property type="match status" value="1"/>
</dbReference>
<evidence type="ECO:0000256" key="2">
    <source>
        <dbReference type="ARBA" id="ARBA00022475"/>
    </source>
</evidence>
<sequence>CQYCNFHLSNSLYGITLITGLPANLLAFYTFVQKVKQNAKPIDVLLLSLNISDLIFLFFLPLRLKEAADMKWNMSYFLCSVSIFVFFTTIYNSTFLLTAIGVERYLGVAFPIKYKIKRNPRHAVTASVMFWVISIVHCSVVFIVQYCSPPNTTIHNEFKQNSCYGVFNEEQMTILMPFRLELFIVFFCIPLIICCFCYINFILILSRLPHVNPKKRFRAIGLALGTLLVFIVCFMPFSVSHLVGFIGWYSPNWRVYALLTSTFNACMDPFIFYFSSSALRETFKHCLQGIVTRLSCCPRALCCPQKNRPSAKENTQSSSGSFL</sequence>
<keyword evidence="8" id="KW-0807">Transducer</keyword>
<dbReference type="STRING" id="42514.ENSPNAP00000022276"/>
<dbReference type="Proteomes" id="UP001501920">
    <property type="component" value="Chromosome 24"/>
</dbReference>
<dbReference type="Ensembl" id="ENSPNAT00000034404.2">
    <property type="protein sequence ID" value="ENSPNAP00000022276.2"/>
    <property type="gene ID" value="ENSPNAG00000032812.1"/>
</dbReference>